<name>A0A6H0KLA9_9BACE</name>
<dbReference type="GO" id="GO:0042597">
    <property type="term" value="C:periplasmic space"/>
    <property type="evidence" value="ECO:0007669"/>
    <property type="project" value="InterPro"/>
</dbReference>
<dbReference type="KEGG" id="bfc:BacF7301_07555"/>
<evidence type="ECO:0000259" key="4">
    <source>
        <dbReference type="Pfam" id="PF05426"/>
    </source>
</evidence>
<keyword evidence="2 5" id="KW-0456">Lyase</keyword>
<keyword evidence="1" id="KW-0732">Signal</keyword>
<dbReference type="GO" id="GO:0016829">
    <property type="term" value="F:lyase activity"/>
    <property type="evidence" value="ECO:0007669"/>
    <property type="project" value="UniProtKB-KW"/>
</dbReference>
<protein>
    <submittedName>
        <fullName evidence="5">Alginate lyase family protein</fullName>
    </submittedName>
</protein>
<dbReference type="RefSeq" id="WP_167961674.1">
    <property type="nucleotide sequence ID" value="NZ_CP050831.1"/>
</dbReference>
<evidence type="ECO:0000256" key="3">
    <source>
        <dbReference type="SAM" id="MobiDB-lite"/>
    </source>
</evidence>
<accession>A0A6H0KLA9</accession>
<organism evidence="5 6">
    <name type="scientific">Bacteroides faecium</name>
    <dbReference type="NCBI Taxonomy" id="2715212"/>
    <lineage>
        <taxon>Bacteria</taxon>
        <taxon>Pseudomonadati</taxon>
        <taxon>Bacteroidota</taxon>
        <taxon>Bacteroidia</taxon>
        <taxon>Bacteroidales</taxon>
        <taxon>Bacteroidaceae</taxon>
        <taxon>Bacteroides</taxon>
    </lineage>
</organism>
<feature type="region of interest" description="Disordered" evidence="3">
    <location>
        <begin position="37"/>
        <end position="56"/>
    </location>
</feature>
<dbReference type="EMBL" id="CP050831">
    <property type="protein sequence ID" value="QIU94009.1"/>
    <property type="molecule type" value="Genomic_DNA"/>
</dbReference>
<dbReference type="Pfam" id="PF05426">
    <property type="entry name" value="Alginate_lyase"/>
    <property type="match status" value="1"/>
</dbReference>
<evidence type="ECO:0000256" key="2">
    <source>
        <dbReference type="ARBA" id="ARBA00023239"/>
    </source>
</evidence>
<dbReference type="InterPro" id="IPR008397">
    <property type="entry name" value="Alginate_lyase_dom"/>
</dbReference>
<proteinExistence type="predicted"/>
<feature type="compositionally biased region" description="Acidic residues" evidence="3">
    <location>
        <begin position="41"/>
        <end position="55"/>
    </location>
</feature>
<gene>
    <name evidence="5" type="ORF">BacF7301_07555</name>
</gene>
<dbReference type="SUPFAM" id="SSF48230">
    <property type="entry name" value="Chondroitin AC/alginate lyase"/>
    <property type="match status" value="1"/>
</dbReference>
<evidence type="ECO:0000256" key="1">
    <source>
        <dbReference type="ARBA" id="ARBA00022729"/>
    </source>
</evidence>
<dbReference type="Proteomes" id="UP000501780">
    <property type="component" value="Chromosome"/>
</dbReference>
<keyword evidence="6" id="KW-1185">Reference proteome</keyword>
<feature type="domain" description="Alginate lyase" evidence="4">
    <location>
        <begin position="121"/>
        <end position="340"/>
    </location>
</feature>
<evidence type="ECO:0000313" key="5">
    <source>
        <dbReference type="EMBL" id="QIU94009.1"/>
    </source>
</evidence>
<dbReference type="Gene3D" id="1.50.10.100">
    <property type="entry name" value="Chondroitin AC/alginate lyase"/>
    <property type="match status" value="1"/>
</dbReference>
<dbReference type="InterPro" id="IPR008929">
    <property type="entry name" value="Chondroitin_lyas"/>
</dbReference>
<reference evidence="5 6" key="1">
    <citation type="submission" date="2020-03" db="EMBL/GenBank/DDBJ databases">
        <title>Genomic analysis of Bacteroides faecium CBA7301.</title>
        <authorList>
            <person name="Kim J."/>
            <person name="Roh S.W."/>
        </authorList>
    </citation>
    <scope>NUCLEOTIDE SEQUENCE [LARGE SCALE GENOMIC DNA]</scope>
    <source>
        <strain evidence="5 6">CBA7301</strain>
    </source>
</reference>
<evidence type="ECO:0000313" key="6">
    <source>
        <dbReference type="Proteomes" id="UP000501780"/>
    </source>
</evidence>
<dbReference type="AlphaFoldDB" id="A0A6H0KLA9"/>
<sequence>MKAIYFYINILLVVALSFSFESCTEFQVPVIEEYANAKEPEPDEPEQPGEPEEGDLVVPVSQSSQFPRFHTQAQIEFVAGQINKKEEPWKSAYNKLIELADSYQDREHEAVADFHTPAFYDGQDENIDAKQGLALDSHAAYANALAYALTGKEKYGNKAIYFLNAWATINTTITENDKDGNATGTALTAANLISQMMIAADLLLGQEIWTVAEKTAFKTWIQTVALPQSFRLIRTKSNNWGDWGLFATAMAYHILEVNDKVKEELDRIPARLPKCISADGAMPNETRREANGLWYTYYALTPITLSAQLAYNTIGVNLFAWQSGEKSLKKALDYLLYYELHRTEWPHWTFATDKVRSKDAPTDLYEAMNDYFNDEYKSFVGSFQPVLGGYKGNRVSHHGWSFATLMRVTDRKMSKYPNL</sequence>